<dbReference type="OrthoDB" id="3638028at2"/>
<dbReference type="GO" id="GO:0016301">
    <property type="term" value="F:kinase activity"/>
    <property type="evidence" value="ECO:0007669"/>
    <property type="project" value="UniProtKB-KW"/>
</dbReference>
<name>A0A3N1CQC1_9ACTN</name>
<dbReference type="SUPFAM" id="SSF56112">
    <property type="entry name" value="Protein kinase-like (PK-like)"/>
    <property type="match status" value="1"/>
</dbReference>
<protein>
    <submittedName>
        <fullName evidence="1">Streptomycin 6-kinase</fullName>
    </submittedName>
</protein>
<dbReference type="InterPro" id="IPR011009">
    <property type="entry name" value="Kinase-like_dom_sf"/>
</dbReference>
<sequence>MDVPEIPERLEKAIIFLRGEDDGRTWLAALPSRMASYADRWDLQLHEVAEGGAMSCCVYCSTPDGTPAVLKIPVDETAGRSEALLLDHWASSSASPDVLHRDNESGVFLMSRILPGATAWAAEGPEDSRRFGDLLTRLNPPDAPPAPSLKDLADIAEMRLDWARDRFADPRYANDVASIKDAETVLSTLLATTTTHHVLHADLQAKNILTSPNHWHAIDPMGATGDINAEAALWIAIQDGPTTIEDRLTELSPHPLLSPPRLRAWTYVLATAEYRPYLPPSAVRIEGFLSQRAPAELTACLR</sequence>
<comment type="caution">
    <text evidence="1">The sequence shown here is derived from an EMBL/GenBank/DDBJ whole genome shotgun (WGS) entry which is preliminary data.</text>
</comment>
<evidence type="ECO:0000313" key="1">
    <source>
        <dbReference type="EMBL" id="ROO82918.1"/>
    </source>
</evidence>
<reference evidence="1 2" key="1">
    <citation type="submission" date="2018-11" db="EMBL/GenBank/DDBJ databases">
        <title>Sequencing the genomes of 1000 actinobacteria strains.</title>
        <authorList>
            <person name="Klenk H.-P."/>
        </authorList>
    </citation>
    <scope>NUCLEOTIDE SEQUENCE [LARGE SCALE GENOMIC DNA]</scope>
    <source>
        <strain evidence="1 2">DSM 44254</strain>
    </source>
</reference>
<dbReference type="Pfam" id="PF04655">
    <property type="entry name" value="APH_6_hur"/>
    <property type="match status" value="1"/>
</dbReference>
<dbReference type="Proteomes" id="UP000272400">
    <property type="component" value="Unassembled WGS sequence"/>
</dbReference>
<gene>
    <name evidence="1" type="ORF">EDD29_0403</name>
</gene>
<dbReference type="EMBL" id="RJKE01000001">
    <property type="protein sequence ID" value="ROO82918.1"/>
    <property type="molecule type" value="Genomic_DNA"/>
</dbReference>
<keyword evidence="1" id="KW-0808">Transferase</keyword>
<dbReference type="InterPro" id="IPR006748">
    <property type="entry name" value="NH2Glyco/OHUrea_AB-resist_kin"/>
</dbReference>
<evidence type="ECO:0000313" key="2">
    <source>
        <dbReference type="Proteomes" id="UP000272400"/>
    </source>
</evidence>
<organism evidence="1 2">
    <name type="scientific">Actinocorallia herbida</name>
    <dbReference type="NCBI Taxonomy" id="58109"/>
    <lineage>
        <taxon>Bacteria</taxon>
        <taxon>Bacillati</taxon>
        <taxon>Actinomycetota</taxon>
        <taxon>Actinomycetes</taxon>
        <taxon>Streptosporangiales</taxon>
        <taxon>Thermomonosporaceae</taxon>
        <taxon>Actinocorallia</taxon>
    </lineage>
</organism>
<proteinExistence type="predicted"/>
<dbReference type="GO" id="GO:0016773">
    <property type="term" value="F:phosphotransferase activity, alcohol group as acceptor"/>
    <property type="evidence" value="ECO:0007669"/>
    <property type="project" value="InterPro"/>
</dbReference>
<dbReference type="RefSeq" id="WP_123661878.1">
    <property type="nucleotide sequence ID" value="NZ_RJKE01000001.1"/>
</dbReference>
<dbReference type="GO" id="GO:0019748">
    <property type="term" value="P:secondary metabolic process"/>
    <property type="evidence" value="ECO:0007669"/>
    <property type="project" value="InterPro"/>
</dbReference>
<accession>A0A3N1CQC1</accession>
<dbReference type="AlphaFoldDB" id="A0A3N1CQC1"/>
<keyword evidence="2" id="KW-1185">Reference proteome</keyword>
<keyword evidence="1" id="KW-0418">Kinase</keyword>